<sequence>MAPRFGVWALEEGTFGSPHHPEDPHDARWERVRAQVLLAEQLGYDSTLIAQLFISPYGEDYDQGEAWTLAAALAALTDRIEIIAAVKPYTFPPAVLAKMALQIEEISGGRFAINLVNGWFTTEARRLGLTFGAHDERYAYGREWITVVRALLAGGPSTFDGRWFQTDGYRPRPVSRWRERPRIYSGGESPAARDLAADACDAWFINGQPLDRVAALIDDVRARPRTGTPVEFGMAAFVIARETDAEAAEALAYAWEIDKRDKAEREWITGQVDPAVAMFKTFQEFPHIGTNGGTAAGLVGSYDTVAARIQEFHEAGVELFMLQFQPFETEMTRFAEHVIPRVRGRVPSHSSTSRS</sequence>
<keyword evidence="4" id="KW-0503">Monooxygenase</keyword>
<keyword evidence="2" id="KW-0288">FMN</keyword>
<dbReference type="KEGG" id="mflu:HZU40_07085"/>
<dbReference type="PANTHER" id="PTHR42847">
    <property type="entry name" value="ALKANESULFONATE MONOOXYGENASE"/>
    <property type="match status" value="1"/>
</dbReference>
<dbReference type="GO" id="GO:0046306">
    <property type="term" value="P:alkanesulfonate catabolic process"/>
    <property type="evidence" value="ECO:0007669"/>
    <property type="project" value="TreeGrafter"/>
</dbReference>
<organism evidence="6 7">
    <name type="scientific">Mycolicibacterium fluoranthenivorans</name>
    <dbReference type="NCBI Taxonomy" id="258505"/>
    <lineage>
        <taxon>Bacteria</taxon>
        <taxon>Bacillati</taxon>
        <taxon>Actinomycetota</taxon>
        <taxon>Actinomycetes</taxon>
        <taxon>Mycobacteriales</taxon>
        <taxon>Mycobacteriaceae</taxon>
        <taxon>Mycolicibacterium</taxon>
    </lineage>
</organism>
<dbReference type="GO" id="GO:0008726">
    <property type="term" value="F:alkanesulfonate monooxygenase activity"/>
    <property type="evidence" value="ECO:0007669"/>
    <property type="project" value="TreeGrafter"/>
</dbReference>
<dbReference type="RefSeq" id="WP_187098000.1">
    <property type="nucleotide sequence ID" value="NZ_CP059894.1"/>
</dbReference>
<dbReference type="Proteomes" id="UP000515498">
    <property type="component" value="Chromosome"/>
</dbReference>
<gene>
    <name evidence="6" type="ORF">HZU40_07085</name>
</gene>
<evidence type="ECO:0000256" key="3">
    <source>
        <dbReference type="ARBA" id="ARBA00023002"/>
    </source>
</evidence>
<dbReference type="PANTHER" id="PTHR42847:SF4">
    <property type="entry name" value="ALKANESULFONATE MONOOXYGENASE-RELATED"/>
    <property type="match status" value="1"/>
</dbReference>
<dbReference type="InterPro" id="IPR011251">
    <property type="entry name" value="Luciferase-like_dom"/>
</dbReference>
<dbReference type="SUPFAM" id="SSF51679">
    <property type="entry name" value="Bacterial luciferase-like"/>
    <property type="match status" value="1"/>
</dbReference>
<evidence type="ECO:0000256" key="1">
    <source>
        <dbReference type="ARBA" id="ARBA00022630"/>
    </source>
</evidence>
<accession>A0A7G8PI79</accession>
<dbReference type="InterPro" id="IPR036661">
    <property type="entry name" value="Luciferase-like_sf"/>
</dbReference>
<evidence type="ECO:0000259" key="5">
    <source>
        <dbReference type="Pfam" id="PF00296"/>
    </source>
</evidence>
<dbReference type="InterPro" id="IPR050172">
    <property type="entry name" value="SsuD_RutA_monooxygenase"/>
</dbReference>
<keyword evidence="3" id="KW-0560">Oxidoreductase</keyword>
<keyword evidence="1" id="KW-0285">Flavoprotein</keyword>
<evidence type="ECO:0000256" key="4">
    <source>
        <dbReference type="ARBA" id="ARBA00023033"/>
    </source>
</evidence>
<dbReference type="AlphaFoldDB" id="A0A7G8PI79"/>
<evidence type="ECO:0000313" key="6">
    <source>
        <dbReference type="EMBL" id="QNJ94045.1"/>
    </source>
</evidence>
<name>A0A7G8PI79_9MYCO</name>
<proteinExistence type="predicted"/>
<dbReference type="Gene3D" id="3.20.20.30">
    <property type="entry name" value="Luciferase-like domain"/>
    <property type="match status" value="1"/>
</dbReference>
<reference evidence="6 7" key="1">
    <citation type="submission" date="2020-07" db="EMBL/GenBank/DDBJ databases">
        <title>Draft genome sequence of four isobutane-metabolizing strains capable of cometabolically degrading diverse ether contaminants.</title>
        <authorList>
            <person name="Chen W."/>
            <person name="Faulkner N."/>
            <person name="Smith C."/>
            <person name="Hyman M."/>
        </authorList>
    </citation>
    <scope>NUCLEOTIDE SEQUENCE [LARGE SCALE GENOMIC DNA]</scope>
    <source>
        <strain evidence="6 7">2A</strain>
    </source>
</reference>
<dbReference type="EMBL" id="CP059894">
    <property type="protein sequence ID" value="QNJ94045.1"/>
    <property type="molecule type" value="Genomic_DNA"/>
</dbReference>
<feature type="domain" description="Luciferase-like" evidence="5">
    <location>
        <begin position="14"/>
        <end position="318"/>
    </location>
</feature>
<dbReference type="Pfam" id="PF00296">
    <property type="entry name" value="Bac_luciferase"/>
    <property type="match status" value="1"/>
</dbReference>
<evidence type="ECO:0000256" key="2">
    <source>
        <dbReference type="ARBA" id="ARBA00022643"/>
    </source>
</evidence>
<protein>
    <submittedName>
        <fullName evidence="6">LLM class flavin-dependent oxidoreductase</fullName>
    </submittedName>
</protein>
<evidence type="ECO:0000313" key="7">
    <source>
        <dbReference type="Proteomes" id="UP000515498"/>
    </source>
</evidence>